<dbReference type="HOGENOM" id="CLU_239631_0_0_1"/>
<dbReference type="EMBL" id="GG662532">
    <property type="protein sequence ID" value="EAR91118.2"/>
    <property type="molecule type" value="Genomic_DNA"/>
</dbReference>
<feature type="region of interest" description="Disordered" evidence="1">
    <location>
        <begin position="1"/>
        <end position="20"/>
    </location>
</feature>
<feature type="compositionally biased region" description="Low complexity" evidence="1">
    <location>
        <begin position="1632"/>
        <end position="1673"/>
    </location>
</feature>
<feature type="compositionally biased region" description="Low complexity" evidence="1">
    <location>
        <begin position="1680"/>
        <end position="1691"/>
    </location>
</feature>
<feature type="region of interest" description="Disordered" evidence="1">
    <location>
        <begin position="1336"/>
        <end position="1404"/>
    </location>
</feature>
<name>Q231C1_TETTS</name>
<evidence type="ECO:0000256" key="1">
    <source>
        <dbReference type="SAM" id="MobiDB-lite"/>
    </source>
</evidence>
<dbReference type="RefSeq" id="XP_001011363.2">
    <property type="nucleotide sequence ID" value="XM_001011363.2"/>
</dbReference>
<sequence>MDKRYQQNSSNRENSQNINGVQKTYTYQAEGTQQAPQNNMLQRRPPFINAAAGGQQQSLEELNDLIRIQKKRQENYLQLIEAFRKKNSQMQGQTQFISKDQLVLFSNVRSQEIQRIQEENPLIRRFFGMKVDDPRQKMFVTRFCMRVCEIYEQGNMKLKSLTLYDNDKEKQTKSFLENLHRHLQLDVLELEPILNILIRNFIKNINEELERAKQMMSSTSAVMLMNDEEEEESNTVADYLILPLPNDPEMHPDCKSVLEEEDMNGLANQGNGITNLLSMQNTLGENNAQNQKKKIIKELKFTMKQQKQFFNFYEKKFFKLYDILTLDKPYTKQQISQLRVGNLDRHFYELLAKNNQIQSCLKDYIEISSSAVSARNARNNISTQSSPDILQNQYLQSPKKVSKTHQNYIKKLLNTSFFGFEQNSQGNIKNKVKRSSNQSEKILQNQISSLAQIPYSVNVLQSQTEIAQNSQNTLNQLNNPAQSSNTNIQISTSTTPNIVNNQNVCNSNNSQSYLQIKLYSANGLLQQPNLVNQNLLIPLKQNKANNNSINQLLLSESNEINGQSNQHIKSSEDCSPIDRQQHFLTDINSQQRLLAPPIYPQQRMSNCESRSASENTKVSSQALNYGKNFIITTTQQQQYIYTNSQFNPNRYIGASAQQAATQCLGFNANSGITLVNGNNVNSITNRKIQPRSSPLKNKKVIVKEIEQNFQRENILQGMQKPVIQYSNMPAGINLSNTLSNMSIFNINSNLNNSSNQQQLNNTLNNIEARQLSNQSPDQKKLYDKTANNIGNIQKNKNNSIENIENTIQNEGNNKNSSASTQIQTQQNEIYPNLNNITKVICENALEDDETTTTSKNINQENNKINLQVQRNKSSPSSNIAIKRGTENEKSSLVIQSSNVMRGISNSKVVDEKESPSRNRKLVRRSSQDKKASVSPQKQMLRKGDNQSKTLDNTYNSINSLSMTVENAKLSQEAQNSSQNINITNDLSQVNYLQTPKQENFLCLELKNSENLDENNPKKVNNSEQLLNKDKIQDQEKQNKCFEQQNEQEIIRVQIENLRQSEEAKISQKNSDQIFQQQEIEVKEIQNNFNEQFKMDYVLEQRKDDKSELQSNNESDSQNGSLQNEMILKENQSQQQSSQSSTKNALNQQKESSKNQRIIYTNPNGTQILKLQKIKNENSYYNHQNHKRVKSNQDRIRISKQKNIDQKRNDHHQNSLYSQKQYNRDESEDNSQYDFDDKEFLLSKYQNSTQVNQITCQVDAHGSSSSESQKQNQNKPVLQTTSINGNQQSNDFNNTTNLTNFRATSNTFVPSSYKRNVINSNDGNTTAAYSQFRQSFHCQGSSSGHNNSNSHQNKNNNNNMSNFNNEYNINPNPNSSFNRSYYSRAKSSHENNNNNNLNNSNNNTSSLSQYQVQDQLSQLPFQLSTKPKILSNFPNSYPITAFSASITGNVTAESTNKNKKKEISANIQAAKPQQSNNTSFNQPNNKINPATENNQISTFSSVLNSQQNNISNQNAKQQVNQSQDRKEMHSMGNLDEFDQNYKINSLKLHSKFYKTQFKEIMENFHGTQNNAYQQQEENPIVQHSYQQNAQNIFQKQSNQSSAQKQLEKVSVPLNPNGFNSSVFQLNVNQNNQFNINQNNPYNVNQNNPYYVNQNSGPSQNNNSNQNTINANNQSIHSSSLNKKTNNNDTNGGPIIPTQQSKRSNNFMKQAAAKRKDINFPKIINPNQRDKTLKIIEDFQKTNEKSFSNLTSQKCSFDSRNIAQVINAKAAFSQKEIQCDDNIQRSQFSKGLSDTKGIPANLIYSLEKINDLQNSNVNVSQNLNKNAKNSETCKRRRSESADNKCSNLQSVDVFTSQAQSVQIFKEGQNINLLNSKTEVKRNKELKNEQYKKSNTKYSYVSEIEALKEYDDMRQQVLKTMNTYKLSQQETNNSNSQSSYRINQNIKTKYLRSSLEEKKYHEITAKLDKQNSLLNKQNEPQSSLKIINNNQQ</sequence>
<dbReference type="GeneID" id="7836923"/>
<feature type="region of interest" description="Disordered" evidence="1">
    <location>
        <begin position="1200"/>
        <end position="1230"/>
    </location>
</feature>
<feature type="region of interest" description="Disordered" evidence="1">
    <location>
        <begin position="1466"/>
        <end position="1491"/>
    </location>
</feature>
<gene>
    <name evidence="2" type="ORF">TTHERM_00431380</name>
</gene>
<feature type="region of interest" description="Disordered" evidence="1">
    <location>
        <begin position="1632"/>
        <end position="1702"/>
    </location>
</feature>
<protein>
    <submittedName>
        <fullName evidence="2">Uncharacterized protein</fullName>
    </submittedName>
</protein>
<organism evidence="2 3">
    <name type="scientific">Tetrahymena thermophila (strain SB210)</name>
    <dbReference type="NCBI Taxonomy" id="312017"/>
    <lineage>
        <taxon>Eukaryota</taxon>
        <taxon>Sar</taxon>
        <taxon>Alveolata</taxon>
        <taxon>Ciliophora</taxon>
        <taxon>Intramacronucleata</taxon>
        <taxon>Oligohymenophorea</taxon>
        <taxon>Hymenostomatida</taxon>
        <taxon>Tetrahymenina</taxon>
        <taxon>Tetrahymenidae</taxon>
        <taxon>Tetrahymena</taxon>
    </lineage>
</organism>
<feature type="compositionally biased region" description="Low complexity" evidence="1">
    <location>
        <begin position="1"/>
        <end position="19"/>
    </location>
</feature>
<proteinExistence type="predicted"/>
<feature type="compositionally biased region" description="Low complexity" evidence="1">
    <location>
        <begin position="1131"/>
        <end position="1140"/>
    </location>
</feature>
<feature type="region of interest" description="Disordered" evidence="1">
    <location>
        <begin position="1129"/>
        <end position="1160"/>
    </location>
</feature>
<dbReference type="Proteomes" id="UP000009168">
    <property type="component" value="Unassembled WGS sequence"/>
</dbReference>
<feature type="region of interest" description="Disordered" evidence="1">
    <location>
        <begin position="1968"/>
        <end position="1989"/>
    </location>
</feature>
<reference evidence="3" key="1">
    <citation type="journal article" date="2006" name="PLoS Biol.">
        <title>Macronuclear genome sequence of the ciliate Tetrahymena thermophila, a model eukaryote.</title>
        <authorList>
            <person name="Eisen J.A."/>
            <person name="Coyne R.S."/>
            <person name="Wu M."/>
            <person name="Wu D."/>
            <person name="Thiagarajan M."/>
            <person name="Wortman J.R."/>
            <person name="Badger J.H."/>
            <person name="Ren Q."/>
            <person name="Amedeo P."/>
            <person name="Jones K.M."/>
            <person name="Tallon L.J."/>
            <person name="Delcher A.L."/>
            <person name="Salzberg S.L."/>
            <person name="Silva J.C."/>
            <person name="Haas B.J."/>
            <person name="Majoros W.H."/>
            <person name="Farzad M."/>
            <person name="Carlton J.M."/>
            <person name="Smith R.K. Jr."/>
            <person name="Garg J."/>
            <person name="Pearlman R.E."/>
            <person name="Karrer K.M."/>
            <person name="Sun L."/>
            <person name="Manning G."/>
            <person name="Elde N.C."/>
            <person name="Turkewitz A.P."/>
            <person name="Asai D.J."/>
            <person name="Wilkes D.E."/>
            <person name="Wang Y."/>
            <person name="Cai H."/>
            <person name="Collins K."/>
            <person name="Stewart B.A."/>
            <person name="Lee S.R."/>
            <person name="Wilamowska K."/>
            <person name="Weinberg Z."/>
            <person name="Ruzzo W.L."/>
            <person name="Wloga D."/>
            <person name="Gaertig J."/>
            <person name="Frankel J."/>
            <person name="Tsao C.-C."/>
            <person name="Gorovsky M.A."/>
            <person name="Keeling P.J."/>
            <person name="Waller R.F."/>
            <person name="Patron N.J."/>
            <person name="Cherry J.M."/>
            <person name="Stover N.A."/>
            <person name="Krieger C.J."/>
            <person name="del Toro C."/>
            <person name="Ryder H.F."/>
            <person name="Williamson S.C."/>
            <person name="Barbeau R.A."/>
            <person name="Hamilton E.P."/>
            <person name="Orias E."/>
        </authorList>
    </citation>
    <scope>NUCLEOTIDE SEQUENCE [LARGE SCALE GENOMIC DNA]</scope>
    <source>
        <strain evidence="3">SB210</strain>
    </source>
</reference>
<feature type="compositionally biased region" description="Basic and acidic residues" evidence="1">
    <location>
        <begin position="1200"/>
        <end position="1212"/>
    </location>
</feature>
<accession>Q231C1</accession>
<feature type="compositionally biased region" description="Low complexity" evidence="1">
    <location>
        <begin position="1340"/>
        <end position="1375"/>
    </location>
</feature>
<keyword evidence="3" id="KW-1185">Reference proteome</keyword>
<dbReference type="KEGG" id="tet:TTHERM_00431380"/>
<dbReference type="InParanoid" id="Q231C1"/>
<feature type="compositionally biased region" description="Polar residues" evidence="1">
    <location>
        <begin position="1141"/>
        <end position="1160"/>
    </location>
</feature>
<evidence type="ECO:0000313" key="3">
    <source>
        <dbReference type="Proteomes" id="UP000009168"/>
    </source>
</evidence>
<feature type="region of interest" description="Disordered" evidence="1">
    <location>
        <begin position="904"/>
        <end position="953"/>
    </location>
</feature>
<feature type="compositionally biased region" description="Low complexity" evidence="1">
    <location>
        <begin position="1390"/>
        <end position="1404"/>
    </location>
</feature>
<evidence type="ECO:0000313" key="2">
    <source>
        <dbReference type="EMBL" id="EAR91118.2"/>
    </source>
</evidence>